<name>A0ABW9RSS8_9BACT</name>
<keyword evidence="1" id="KW-0812">Transmembrane</keyword>
<accession>A0ABW9RSS8</accession>
<evidence type="ECO:0000259" key="2">
    <source>
        <dbReference type="Pfam" id="PF00924"/>
    </source>
</evidence>
<keyword evidence="1" id="KW-0472">Membrane</keyword>
<dbReference type="Gene3D" id="1.10.287.1260">
    <property type="match status" value="1"/>
</dbReference>
<dbReference type="PANTHER" id="PTHR30221:SF8">
    <property type="entry name" value="SMALL-CONDUCTANCE MECHANOSENSITIVE CHANNEL"/>
    <property type="match status" value="1"/>
</dbReference>
<evidence type="ECO:0000313" key="4">
    <source>
        <dbReference type="Proteomes" id="UP000798808"/>
    </source>
</evidence>
<feature type="domain" description="Mechanosensitive ion channel MscS" evidence="2">
    <location>
        <begin position="105"/>
        <end position="167"/>
    </location>
</feature>
<comment type="caution">
    <text evidence="3">The sequence shown here is derived from an EMBL/GenBank/DDBJ whole genome shotgun (WGS) entry which is preliminary data.</text>
</comment>
<dbReference type="InterPro" id="IPR045275">
    <property type="entry name" value="MscS_archaea/bacteria_type"/>
</dbReference>
<keyword evidence="4" id="KW-1185">Reference proteome</keyword>
<reference evidence="3 4" key="1">
    <citation type="submission" date="2019-02" db="EMBL/GenBank/DDBJ databases">
        <authorList>
            <person name="Goldberg S.R."/>
            <person name="Haltli B.A."/>
            <person name="Correa H."/>
            <person name="Russell K.G."/>
        </authorList>
    </citation>
    <scope>NUCLEOTIDE SEQUENCE [LARGE SCALE GENOMIC DNA]</scope>
    <source>
        <strain evidence="3 4">JCM 16186</strain>
    </source>
</reference>
<protein>
    <submittedName>
        <fullName evidence="3">Mechanosensitive ion channel family protein</fullName>
    </submittedName>
</protein>
<evidence type="ECO:0000256" key="1">
    <source>
        <dbReference type="SAM" id="Phobius"/>
    </source>
</evidence>
<feature type="transmembrane region" description="Helical" evidence="1">
    <location>
        <begin position="17"/>
        <end position="36"/>
    </location>
</feature>
<dbReference type="EMBL" id="SMLW01000612">
    <property type="protein sequence ID" value="MTI27106.1"/>
    <property type="molecule type" value="Genomic_DNA"/>
</dbReference>
<feature type="transmembrane region" description="Helical" evidence="1">
    <location>
        <begin position="56"/>
        <end position="78"/>
    </location>
</feature>
<keyword evidence="1" id="KW-1133">Transmembrane helix</keyword>
<dbReference type="SUPFAM" id="SSF50182">
    <property type="entry name" value="Sm-like ribonucleoproteins"/>
    <property type="match status" value="1"/>
</dbReference>
<gene>
    <name evidence="3" type="ORF">E1163_19280</name>
</gene>
<dbReference type="RefSeq" id="WP_155174113.1">
    <property type="nucleotide sequence ID" value="NZ_BAAAFL010000012.1"/>
</dbReference>
<organism evidence="3 4">
    <name type="scientific">Fulvivirga kasyanovii</name>
    <dbReference type="NCBI Taxonomy" id="396812"/>
    <lineage>
        <taxon>Bacteria</taxon>
        <taxon>Pseudomonadati</taxon>
        <taxon>Bacteroidota</taxon>
        <taxon>Cytophagia</taxon>
        <taxon>Cytophagales</taxon>
        <taxon>Fulvivirgaceae</taxon>
        <taxon>Fulvivirga</taxon>
    </lineage>
</organism>
<dbReference type="Proteomes" id="UP000798808">
    <property type="component" value="Unassembled WGS sequence"/>
</dbReference>
<sequence>MTWNEIQYFIEVHFNTIQWLLTFLILFMLPIMRSLVRKRLNNLLVKNRYEAHRAVLTRRILNFGLYLASTIALLTIWGANVQNIWIYFSSILGVIAVGFFATWSILSNIIAGLFIYTSNPFKIGSTIKFFDPEIEAAVKDINLLYTQLEDEEGFTQVPNSVFFQQSFKVLKISHNDSKI</sequence>
<evidence type="ECO:0000313" key="3">
    <source>
        <dbReference type="EMBL" id="MTI27106.1"/>
    </source>
</evidence>
<dbReference type="Pfam" id="PF00924">
    <property type="entry name" value="MS_channel_2nd"/>
    <property type="match status" value="1"/>
</dbReference>
<dbReference type="InterPro" id="IPR010920">
    <property type="entry name" value="LSM_dom_sf"/>
</dbReference>
<feature type="transmembrane region" description="Helical" evidence="1">
    <location>
        <begin position="84"/>
        <end position="116"/>
    </location>
</feature>
<proteinExistence type="predicted"/>
<dbReference type="InterPro" id="IPR006685">
    <property type="entry name" value="MscS_channel_2nd"/>
</dbReference>
<dbReference type="PANTHER" id="PTHR30221">
    <property type="entry name" value="SMALL-CONDUCTANCE MECHANOSENSITIVE CHANNEL"/>
    <property type="match status" value="1"/>
</dbReference>